<dbReference type="InterPro" id="IPR023048">
    <property type="entry name" value="NADH:quinone_OxRdtase_FMN_depd"/>
</dbReference>
<evidence type="ECO:0000256" key="5">
    <source>
        <dbReference type="ARBA" id="ARBA00048542"/>
    </source>
</evidence>
<comment type="similarity">
    <text evidence="6">Belongs to the azoreductase type 1 family.</text>
</comment>
<dbReference type="EC" id="1.7.1.17" evidence="6"/>
<accession>A0A917H331</accession>
<dbReference type="InterPro" id="IPR003680">
    <property type="entry name" value="Flavodoxin_fold"/>
</dbReference>
<dbReference type="RefSeq" id="WP_099158280.1">
    <property type="nucleotide sequence ID" value="NZ_BMFR01000001.1"/>
</dbReference>
<sequence length="229" mass="26484">MEQRLELQNNQINSGGTMNILQLIAHPDYNNQKRTANRLADVGLKTLQEKLNGQGTIKVLNVYDPNNFIPQVTADTLNFTNPKEMSAERLKNHEAQYKLIKQWKSADYIYIYMPLHNWNVPAKFKDYLDNILTARETFKYTETGSVGLMSDETTKVTFILTSGSEYDTNYRYVNLDIAPKYMRGVLHMMGINKMKLIRCQGLDMYTNDKEEIIKSAEKELIGYINSQSF</sequence>
<dbReference type="InterPro" id="IPR050104">
    <property type="entry name" value="FMN-dep_NADH:Q_OxRdtase_AzoR1"/>
</dbReference>
<dbReference type="InterPro" id="IPR029039">
    <property type="entry name" value="Flavoprotein-like_sf"/>
</dbReference>
<keyword evidence="4 6" id="KW-0520">NAD</keyword>
<reference evidence="8" key="1">
    <citation type="journal article" date="2014" name="Int. J. Syst. Evol. Microbiol.">
        <title>Complete genome sequence of Corynebacterium casei LMG S-19264T (=DSM 44701T), isolated from a smear-ripened cheese.</title>
        <authorList>
            <consortium name="US DOE Joint Genome Institute (JGI-PGF)"/>
            <person name="Walter F."/>
            <person name="Albersmeier A."/>
            <person name="Kalinowski J."/>
            <person name="Ruckert C."/>
        </authorList>
    </citation>
    <scope>NUCLEOTIDE SEQUENCE</scope>
    <source>
        <strain evidence="8">CGMCC 1.12754</strain>
    </source>
</reference>
<dbReference type="GO" id="GO:0016652">
    <property type="term" value="F:oxidoreductase activity, acting on NAD(P)H as acceptor"/>
    <property type="evidence" value="ECO:0007669"/>
    <property type="project" value="UniProtKB-UniRule"/>
</dbReference>
<dbReference type="PANTHER" id="PTHR43741:SF4">
    <property type="entry name" value="FMN-DEPENDENT NADH:QUINONE OXIDOREDUCTASE"/>
    <property type="match status" value="1"/>
</dbReference>
<evidence type="ECO:0000313" key="8">
    <source>
        <dbReference type="EMBL" id="GGG65885.1"/>
    </source>
</evidence>
<dbReference type="HAMAP" id="MF_01216">
    <property type="entry name" value="Azoreductase_type1"/>
    <property type="match status" value="1"/>
</dbReference>
<gene>
    <name evidence="8" type="primary">azoR1</name>
    <name evidence="6" type="synonym">azoR</name>
    <name evidence="8" type="ORF">GCM10011398_06920</name>
</gene>
<dbReference type="AlphaFoldDB" id="A0A917H331"/>
<evidence type="ECO:0000256" key="6">
    <source>
        <dbReference type="HAMAP-Rule" id="MF_01216"/>
    </source>
</evidence>
<keyword evidence="9" id="KW-1185">Reference proteome</keyword>
<comment type="caution">
    <text evidence="8">The sequence shown here is derived from an EMBL/GenBank/DDBJ whole genome shotgun (WGS) entry which is preliminary data.</text>
</comment>
<organism evidence="8 9">
    <name type="scientific">Virgibacillus oceani</name>
    <dbReference type="NCBI Taxonomy" id="1479511"/>
    <lineage>
        <taxon>Bacteria</taxon>
        <taxon>Bacillati</taxon>
        <taxon>Bacillota</taxon>
        <taxon>Bacilli</taxon>
        <taxon>Bacillales</taxon>
        <taxon>Bacillaceae</taxon>
        <taxon>Virgibacillus</taxon>
    </lineage>
</organism>
<evidence type="ECO:0000259" key="7">
    <source>
        <dbReference type="Pfam" id="PF02525"/>
    </source>
</evidence>
<dbReference type="EC" id="1.6.5.-" evidence="6"/>
<comment type="catalytic activity">
    <reaction evidence="6">
        <text>2 a quinone + NADH + H(+) = 2 a 1,4-benzosemiquinone + NAD(+)</text>
        <dbReference type="Rhea" id="RHEA:65952"/>
        <dbReference type="ChEBI" id="CHEBI:15378"/>
        <dbReference type="ChEBI" id="CHEBI:57540"/>
        <dbReference type="ChEBI" id="CHEBI:57945"/>
        <dbReference type="ChEBI" id="CHEBI:132124"/>
        <dbReference type="ChEBI" id="CHEBI:134225"/>
    </reaction>
</comment>
<evidence type="ECO:0000313" key="9">
    <source>
        <dbReference type="Proteomes" id="UP000622860"/>
    </source>
</evidence>
<dbReference type="SUPFAM" id="SSF52218">
    <property type="entry name" value="Flavoproteins"/>
    <property type="match status" value="1"/>
</dbReference>
<reference evidence="8" key="2">
    <citation type="submission" date="2020-09" db="EMBL/GenBank/DDBJ databases">
        <authorList>
            <person name="Sun Q."/>
            <person name="Zhou Y."/>
        </authorList>
    </citation>
    <scope>NUCLEOTIDE SEQUENCE</scope>
    <source>
        <strain evidence="8">CGMCC 1.12754</strain>
    </source>
</reference>
<comment type="function">
    <text evidence="6">Quinone reductase that provides resistance to thiol-specific stress caused by electrophilic quinones.</text>
</comment>
<dbReference type="EMBL" id="BMFR01000001">
    <property type="protein sequence ID" value="GGG65885.1"/>
    <property type="molecule type" value="Genomic_DNA"/>
</dbReference>
<dbReference type="GO" id="GO:0016655">
    <property type="term" value="F:oxidoreductase activity, acting on NAD(P)H, quinone or similar compound as acceptor"/>
    <property type="evidence" value="ECO:0007669"/>
    <property type="project" value="InterPro"/>
</dbReference>
<keyword evidence="3 6" id="KW-0560">Oxidoreductase</keyword>
<comment type="catalytic activity">
    <reaction evidence="5">
        <text>N,N-dimethyl-1,4-phenylenediamine + anthranilate + 2 NAD(+) = 2-(4-dimethylaminophenyl)diazenylbenzoate + 2 NADH + 2 H(+)</text>
        <dbReference type="Rhea" id="RHEA:55872"/>
        <dbReference type="ChEBI" id="CHEBI:15378"/>
        <dbReference type="ChEBI" id="CHEBI:15783"/>
        <dbReference type="ChEBI" id="CHEBI:16567"/>
        <dbReference type="ChEBI" id="CHEBI:57540"/>
        <dbReference type="ChEBI" id="CHEBI:57945"/>
        <dbReference type="ChEBI" id="CHEBI:71579"/>
        <dbReference type="EC" id="1.7.1.17"/>
    </reaction>
    <physiologicalReaction direction="right-to-left" evidence="5">
        <dbReference type="Rhea" id="RHEA:55874"/>
    </physiologicalReaction>
</comment>
<feature type="domain" description="Flavodoxin-like fold" evidence="7">
    <location>
        <begin position="18"/>
        <end position="220"/>
    </location>
</feature>
<proteinExistence type="inferred from homology"/>
<dbReference type="Gene3D" id="3.40.50.360">
    <property type="match status" value="1"/>
</dbReference>
<comment type="caution">
    <text evidence="6">Lacks conserved residue(s) required for the propagation of feature annotation.</text>
</comment>
<evidence type="ECO:0000256" key="1">
    <source>
        <dbReference type="ARBA" id="ARBA00022630"/>
    </source>
</evidence>
<evidence type="ECO:0000256" key="2">
    <source>
        <dbReference type="ARBA" id="ARBA00022643"/>
    </source>
</evidence>
<name>A0A917H331_9BACI</name>
<keyword evidence="1 6" id="KW-0285">Flavoprotein</keyword>
<dbReference type="GO" id="GO:0010181">
    <property type="term" value="F:FMN binding"/>
    <property type="evidence" value="ECO:0007669"/>
    <property type="project" value="UniProtKB-UniRule"/>
</dbReference>
<comment type="function">
    <text evidence="6">Also exhibits azoreductase activity. Catalyzes the reductive cleavage of the azo bond in aromatic azo compounds to the corresponding amines.</text>
</comment>
<keyword evidence="2 6" id="KW-0288">FMN</keyword>
<dbReference type="Pfam" id="PF02525">
    <property type="entry name" value="Flavodoxin_2"/>
    <property type="match status" value="1"/>
</dbReference>
<comment type="cofactor">
    <cofactor evidence="6">
        <name>FMN</name>
        <dbReference type="ChEBI" id="CHEBI:58210"/>
    </cofactor>
    <text evidence="6">Binds 1 FMN per subunit.</text>
</comment>
<dbReference type="GO" id="GO:0009055">
    <property type="term" value="F:electron transfer activity"/>
    <property type="evidence" value="ECO:0007669"/>
    <property type="project" value="UniProtKB-UniRule"/>
</dbReference>
<protein>
    <recommendedName>
        <fullName evidence="6">FMN dependent NADH:quinone oxidoreductase</fullName>
        <ecNumber evidence="6">1.6.5.-</ecNumber>
    </recommendedName>
    <alternativeName>
        <fullName evidence="6">Azo-dye reductase</fullName>
    </alternativeName>
    <alternativeName>
        <fullName evidence="6">FMN-dependent NADH-azo compound oxidoreductase</fullName>
    </alternativeName>
    <alternativeName>
        <fullName evidence="6">FMN-dependent NADH-azoreductase</fullName>
        <ecNumber evidence="6">1.7.1.17</ecNumber>
    </alternativeName>
</protein>
<comment type="subunit">
    <text evidence="6">Homodimer.</text>
</comment>
<evidence type="ECO:0000256" key="3">
    <source>
        <dbReference type="ARBA" id="ARBA00023002"/>
    </source>
</evidence>
<evidence type="ECO:0000256" key="4">
    <source>
        <dbReference type="ARBA" id="ARBA00023027"/>
    </source>
</evidence>
<dbReference type="Proteomes" id="UP000622860">
    <property type="component" value="Unassembled WGS sequence"/>
</dbReference>
<dbReference type="PANTHER" id="PTHR43741">
    <property type="entry name" value="FMN-DEPENDENT NADH-AZOREDUCTASE 1"/>
    <property type="match status" value="1"/>
</dbReference>